<dbReference type="Proteomes" id="UP001489719">
    <property type="component" value="Unassembled WGS sequence"/>
</dbReference>
<keyword evidence="2" id="KW-1185">Reference proteome</keyword>
<organism evidence="1 2">
    <name type="scientific">Lipomyces orientalis</name>
    <dbReference type="NCBI Taxonomy" id="1233043"/>
    <lineage>
        <taxon>Eukaryota</taxon>
        <taxon>Fungi</taxon>
        <taxon>Dikarya</taxon>
        <taxon>Ascomycota</taxon>
        <taxon>Saccharomycotina</taxon>
        <taxon>Lipomycetes</taxon>
        <taxon>Lipomycetales</taxon>
        <taxon>Lipomycetaceae</taxon>
        <taxon>Lipomyces</taxon>
    </lineage>
</organism>
<evidence type="ECO:0000313" key="2">
    <source>
        <dbReference type="Proteomes" id="UP001489719"/>
    </source>
</evidence>
<accession>A0ACC3TC94</accession>
<name>A0ACC3TC94_9ASCO</name>
<feature type="non-terminal residue" evidence="1">
    <location>
        <position position="220"/>
    </location>
</feature>
<comment type="caution">
    <text evidence="1">The sequence shown here is derived from an EMBL/GenBank/DDBJ whole genome shotgun (WGS) entry which is preliminary data.</text>
</comment>
<protein>
    <submittedName>
        <fullName evidence="1">Uncharacterized protein</fullName>
    </submittedName>
</protein>
<sequence>MQTRQKRLNYRVLNDGSDEEALPEDRIYQLSELLPNLAPTLPASQEDVVALADIPSDELLPSESASQLEEASQESSTDAATSLISPNLFGHHRQRPAPVTEWIWAYFETTVVNRPWSIKKTNKRRLIDREIRCIHIDEKTGIRCGWQTLDSLRQNTTSNMKTHLAKHDIYPPTSDVQPAKKRPDIRSFMCGKESLTHQEVLEKNIIRWIVTDVKAFTTVE</sequence>
<reference evidence="2" key="1">
    <citation type="journal article" date="2024" name="Front. Bioeng. Biotechnol.">
        <title>Genome-scale model development and genomic sequencing of the oleaginous clade Lipomyces.</title>
        <authorList>
            <person name="Czajka J.J."/>
            <person name="Han Y."/>
            <person name="Kim J."/>
            <person name="Mondo S.J."/>
            <person name="Hofstad B.A."/>
            <person name="Robles A."/>
            <person name="Haridas S."/>
            <person name="Riley R."/>
            <person name="LaButti K."/>
            <person name="Pangilinan J."/>
            <person name="Andreopoulos W."/>
            <person name="Lipzen A."/>
            <person name="Yan J."/>
            <person name="Wang M."/>
            <person name="Ng V."/>
            <person name="Grigoriev I.V."/>
            <person name="Spatafora J.W."/>
            <person name="Magnuson J.K."/>
            <person name="Baker S.E."/>
            <person name="Pomraning K.R."/>
        </authorList>
    </citation>
    <scope>NUCLEOTIDE SEQUENCE [LARGE SCALE GENOMIC DNA]</scope>
    <source>
        <strain evidence="2">CBS 10300</strain>
    </source>
</reference>
<evidence type="ECO:0000313" key="1">
    <source>
        <dbReference type="EMBL" id="KAK9318784.1"/>
    </source>
</evidence>
<dbReference type="EMBL" id="MU970313">
    <property type="protein sequence ID" value="KAK9318784.1"/>
    <property type="molecule type" value="Genomic_DNA"/>
</dbReference>
<gene>
    <name evidence="1" type="ORF">V1517DRAFT_234819</name>
</gene>
<proteinExistence type="predicted"/>